<feature type="compositionally biased region" description="Acidic residues" evidence="1">
    <location>
        <begin position="184"/>
        <end position="195"/>
    </location>
</feature>
<comment type="caution">
    <text evidence="3">The sequence shown here is derived from an EMBL/GenBank/DDBJ whole genome shotgun (WGS) entry which is preliminary data.</text>
</comment>
<accession>A0ABR4Q9L5</accession>
<dbReference type="EMBL" id="JAKROA010000006">
    <property type="protein sequence ID" value="KAL5106241.1"/>
    <property type="molecule type" value="Genomic_DNA"/>
</dbReference>
<organism evidence="3 4">
    <name type="scientific">Taenia crassiceps</name>
    <dbReference type="NCBI Taxonomy" id="6207"/>
    <lineage>
        <taxon>Eukaryota</taxon>
        <taxon>Metazoa</taxon>
        <taxon>Spiralia</taxon>
        <taxon>Lophotrochozoa</taxon>
        <taxon>Platyhelminthes</taxon>
        <taxon>Cestoda</taxon>
        <taxon>Eucestoda</taxon>
        <taxon>Cyclophyllidea</taxon>
        <taxon>Taeniidae</taxon>
        <taxon>Taenia</taxon>
    </lineage>
</organism>
<dbReference type="Proteomes" id="UP001651158">
    <property type="component" value="Unassembled WGS sequence"/>
</dbReference>
<evidence type="ECO:0000256" key="2">
    <source>
        <dbReference type="SAM" id="SignalP"/>
    </source>
</evidence>
<keyword evidence="4" id="KW-1185">Reference proteome</keyword>
<feature type="compositionally biased region" description="Basic and acidic residues" evidence="1">
    <location>
        <begin position="138"/>
        <end position="157"/>
    </location>
</feature>
<gene>
    <name evidence="3" type="ORF">TcWFU_005636</name>
</gene>
<feature type="compositionally biased region" description="Basic and acidic residues" evidence="1">
    <location>
        <begin position="247"/>
        <end position="261"/>
    </location>
</feature>
<proteinExistence type="predicted"/>
<sequence length="293" mass="32124">MELLFLIAVSVATTAAYPMHSYHIFMGCYNSICSMNGIYGFHCKNGICSYICSEVGCRHDGLVSRPIVDKSTFIFYGCKEVSCAVQGVYGYGCVGGICHYICSDNGCVDVKWVRRTARCPPKVERKKSEKKSKAANKTPKEADTVGKENVDDKKVDLEEQSSSETSNNATKVVITAVSNVRKEEEEERTAEEEQLESLSPTKKPMEEPVALTEASSEPDVPNDATSVVDFVESSVKGSEVDNVISANEKKAVAPSEQDGKRKSTRRTPRKKLSRGPTRNRGQGGREQMDVNGP</sequence>
<evidence type="ECO:0000313" key="3">
    <source>
        <dbReference type="EMBL" id="KAL5106241.1"/>
    </source>
</evidence>
<name>A0ABR4Q9L5_9CEST</name>
<feature type="compositionally biased region" description="Polar residues" evidence="1">
    <location>
        <begin position="160"/>
        <end position="170"/>
    </location>
</feature>
<evidence type="ECO:0000313" key="4">
    <source>
        <dbReference type="Proteomes" id="UP001651158"/>
    </source>
</evidence>
<reference evidence="3 4" key="1">
    <citation type="journal article" date="2022" name="Front. Cell. Infect. Microbiol.">
        <title>The Genomes of Two Strains of Taenia crassiceps the Animal Model for the Study of Human Cysticercosis.</title>
        <authorList>
            <person name="Bobes R.J."/>
            <person name="Estrada K."/>
            <person name="Rios-Valencia D.G."/>
            <person name="Calderon-Gallegos A."/>
            <person name="de la Torre P."/>
            <person name="Carrero J.C."/>
            <person name="Sanchez-Flores A."/>
            <person name="Laclette J.P."/>
        </authorList>
    </citation>
    <scope>NUCLEOTIDE SEQUENCE [LARGE SCALE GENOMIC DNA]</scope>
    <source>
        <strain evidence="3">WFUcys</strain>
    </source>
</reference>
<feature type="region of interest" description="Disordered" evidence="1">
    <location>
        <begin position="124"/>
        <end position="293"/>
    </location>
</feature>
<feature type="signal peptide" evidence="2">
    <location>
        <begin position="1"/>
        <end position="16"/>
    </location>
</feature>
<evidence type="ECO:0000256" key="1">
    <source>
        <dbReference type="SAM" id="MobiDB-lite"/>
    </source>
</evidence>
<feature type="chain" id="PRO_5045091259" evidence="2">
    <location>
        <begin position="17"/>
        <end position="293"/>
    </location>
</feature>
<keyword evidence="2" id="KW-0732">Signal</keyword>
<protein>
    <submittedName>
        <fullName evidence="3">Uncharacterized protein</fullName>
    </submittedName>
</protein>
<feature type="compositionally biased region" description="Basic residues" evidence="1">
    <location>
        <begin position="262"/>
        <end position="273"/>
    </location>
</feature>